<keyword evidence="4 7" id="KW-0812">Transmembrane</keyword>
<proteinExistence type="inferred from homology"/>
<feature type="transmembrane region" description="Helical" evidence="7">
    <location>
        <begin position="226"/>
        <end position="243"/>
    </location>
</feature>
<keyword evidence="6 7" id="KW-0472">Membrane</keyword>
<feature type="transmembrane region" description="Helical" evidence="7">
    <location>
        <begin position="160"/>
        <end position="181"/>
    </location>
</feature>
<dbReference type="Proteomes" id="UP000053260">
    <property type="component" value="Unassembled WGS sequence"/>
</dbReference>
<dbReference type="GO" id="GO:0005886">
    <property type="term" value="C:plasma membrane"/>
    <property type="evidence" value="ECO:0007669"/>
    <property type="project" value="UniProtKB-SubCell"/>
</dbReference>
<comment type="caution">
    <text evidence="8">The sequence shown here is derived from an EMBL/GenBank/DDBJ whole genome shotgun (WGS) entry which is preliminary data.</text>
</comment>
<dbReference type="PANTHER" id="PTHR43141">
    <property type="entry name" value="CYTOCHROME BD2 SUBUNIT II"/>
    <property type="match status" value="1"/>
</dbReference>
<dbReference type="GO" id="GO:0019646">
    <property type="term" value="P:aerobic electron transport chain"/>
    <property type="evidence" value="ECO:0007669"/>
    <property type="project" value="TreeGrafter"/>
</dbReference>
<evidence type="ECO:0000256" key="1">
    <source>
        <dbReference type="ARBA" id="ARBA00004651"/>
    </source>
</evidence>
<dbReference type="OrthoDB" id="9776710at2"/>
<comment type="similarity">
    <text evidence="2">Belongs to the cytochrome ubiquinol oxidase subunit 2 family.</text>
</comment>
<evidence type="ECO:0000256" key="3">
    <source>
        <dbReference type="ARBA" id="ARBA00022475"/>
    </source>
</evidence>
<organism evidence="8 9">
    <name type="scientific">Streptomyces dysideae</name>
    <dbReference type="NCBI Taxonomy" id="909626"/>
    <lineage>
        <taxon>Bacteria</taxon>
        <taxon>Bacillati</taxon>
        <taxon>Actinomycetota</taxon>
        <taxon>Actinomycetes</taxon>
        <taxon>Kitasatosporales</taxon>
        <taxon>Streptomycetaceae</taxon>
        <taxon>Streptomyces</taxon>
    </lineage>
</organism>
<dbReference type="RefSeq" id="WP_159054581.1">
    <property type="nucleotide sequence ID" value="NZ_KQ949082.1"/>
</dbReference>
<feature type="transmembrane region" description="Helical" evidence="7">
    <location>
        <begin position="305"/>
        <end position="324"/>
    </location>
</feature>
<feature type="transmembrane region" description="Helical" evidence="7">
    <location>
        <begin position="116"/>
        <end position="140"/>
    </location>
</feature>
<evidence type="ECO:0000313" key="9">
    <source>
        <dbReference type="Proteomes" id="UP000053260"/>
    </source>
</evidence>
<sequence length="336" mass="35007">MWHNIWYALLGLFLAGYLALDGITLGTGIIGRWLARDDAERHTVAAATGPFFLGNEVWLVAAAGITLGGFPGLESSVISGMYPLIVFAVGALLVREAAMQFRRRVPGARWRRRWDAVVQCACLVLALMWGALGGALIGAVPVKGGHLDVDAGVLLRPVPVLSALTAVAVFALHALVFLAVRTEGGVAVRAAELSRRLAPVAAGLAAVTALAAIADGTARDGLLNPLPTALLFLTAAAALLLAPRLTTTSGWRAPAVSGFAALAPVLLIGAAHFPQTVVSSVGPREHISVSEAAADPSTLSVVGPVVLLVLPVLLAFQAMQWWAFRAKADERSPAYF</sequence>
<dbReference type="STRING" id="909626.AQJ91_16220"/>
<evidence type="ECO:0000313" key="8">
    <source>
        <dbReference type="EMBL" id="KUO20129.1"/>
    </source>
</evidence>
<dbReference type="AlphaFoldDB" id="A0A101V0C3"/>
<keyword evidence="5 7" id="KW-1133">Transmembrane helix</keyword>
<feature type="transmembrane region" description="Helical" evidence="7">
    <location>
        <begin position="6"/>
        <end position="30"/>
    </location>
</feature>
<evidence type="ECO:0000256" key="5">
    <source>
        <dbReference type="ARBA" id="ARBA00022989"/>
    </source>
</evidence>
<evidence type="ECO:0000256" key="4">
    <source>
        <dbReference type="ARBA" id="ARBA00022692"/>
    </source>
</evidence>
<dbReference type="Pfam" id="PF02322">
    <property type="entry name" value="Cyt_bd_oxida_II"/>
    <property type="match status" value="1"/>
</dbReference>
<evidence type="ECO:0000256" key="6">
    <source>
        <dbReference type="ARBA" id="ARBA00023136"/>
    </source>
</evidence>
<dbReference type="GO" id="GO:0070069">
    <property type="term" value="C:cytochrome complex"/>
    <property type="evidence" value="ECO:0007669"/>
    <property type="project" value="TreeGrafter"/>
</dbReference>
<evidence type="ECO:0000256" key="2">
    <source>
        <dbReference type="ARBA" id="ARBA00007543"/>
    </source>
</evidence>
<dbReference type="PANTHER" id="PTHR43141:SF4">
    <property type="entry name" value="CYTOCHROME BD2 SUBUNIT II"/>
    <property type="match status" value="1"/>
</dbReference>
<dbReference type="InterPro" id="IPR003317">
    <property type="entry name" value="Cyt-d_oxidase_su2"/>
</dbReference>
<gene>
    <name evidence="8" type="ORF">AQJ91_16220</name>
</gene>
<comment type="subcellular location">
    <subcellularLocation>
        <location evidence="1">Cell membrane</location>
        <topology evidence="1">Multi-pass membrane protein</topology>
    </subcellularLocation>
</comment>
<accession>A0A101V0C3</accession>
<feature type="transmembrane region" description="Helical" evidence="7">
    <location>
        <begin position="193"/>
        <end position="214"/>
    </location>
</feature>
<name>A0A101V0C3_9ACTN</name>
<evidence type="ECO:0000256" key="7">
    <source>
        <dbReference type="SAM" id="Phobius"/>
    </source>
</evidence>
<keyword evidence="3" id="KW-1003">Cell membrane</keyword>
<feature type="transmembrane region" description="Helical" evidence="7">
    <location>
        <begin position="51"/>
        <end position="70"/>
    </location>
</feature>
<keyword evidence="9" id="KW-1185">Reference proteome</keyword>
<reference evidence="8 9" key="1">
    <citation type="submission" date="2015-10" db="EMBL/GenBank/DDBJ databases">
        <title>Draft genome sequence of Streptomyces sp. RV15, isolated from a marine sponge.</title>
        <authorList>
            <person name="Ruckert C."/>
            <person name="Abdelmohsen U.R."/>
            <person name="Winkler A."/>
            <person name="Hentschel U."/>
            <person name="Kalinowski J."/>
            <person name="Kampfer P."/>
            <person name="Glaeser S."/>
        </authorList>
    </citation>
    <scope>NUCLEOTIDE SEQUENCE [LARGE SCALE GENOMIC DNA]</scope>
    <source>
        <strain evidence="8 9">RV15</strain>
    </source>
</reference>
<dbReference type="GO" id="GO:0009055">
    <property type="term" value="F:electron transfer activity"/>
    <property type="evidence" value="ECO:0007669"/>
    <property type="project" value="TreeGrafter"/>
</dbReference>
<feature type="transmembrane region" description="Helical" evidence="7">
    <location>
        <begin position="76"/>
        <end position="95"/>
    </location>
</feature>
<protein>
    <recommendedName>
        <fullName evidence="10">Cytochrome d ubiquinol oxidase subunit II</fullName>
    </recommendedName>
</protein>
<evidence type="ECO:0008006" key="10">
    <source>
        <dbReference type="Google" id="ProtNLM"/>
    </source>
</evidence>
<dbReference type="GO" id="GO:0016682">
    <property type="term" value="F:oxidoreductase activity, acting on diphenols and related substances as donors, oxygen as acceptor"/>
    <property type="evidence" value="ECO:0007669"/>
    <property type="project" value="TreeGrafter"/>
</dbReference>
<dbReference type="EMBL" id="LMXB01000042">
    <property type="protein sequence ID" value="KUO20129.1"/>
    <property type="molecule type" value="Genomic_DNA"/>
</dbReference>
<feature type="transmembrane region" description="Helical" evidence="7">
    <location>
        <begin position="255"/>
        <end position="273"/>
    </location>
</feature>